<keyword evidence="10" id="KW-1185">Reference proteome</keyword>
<dbReference type="GO" id="GO:0006351">
    <property type="term" value="P:DNA-templated transcription"/>
    <property type="evidence" value="ECO:0007669"/>
    <property type="project" value="InterPro"/>
</dbReference>
<keyword evidence="4" id="KW-0804">Transcription</keyword>
<evidence type="ECO:0000256" key="6">
    <source>
        <dbReference type="PROSITE-ProRule" id="PRU00042"/>
    </source>
</evidence>
<dbReference type="GO" id="GO:0000981">
    <property type="term" value="F:DNA-binding transcription factor activity, RNA polymerase II-specific"/>
    <property type="evidence" value="ECO:0007669"/>
    <property type="project" value="InterPro"/>
</dbReference>
<dbReference type="RefSeq" id="XP_040708954.1">
    <property type="nucleotide sequence ID" value="XM_040851475.1"/>
</dbReference>
<evidence type="ECO:0000256" key="5">
    <source>
        <dbReference type="ARBA" id="ARBA00023242"/>
    </source>
</evidence>
<dbReference type="InterPro" id="IPR001138">
    <property type="entry name" value="Zn2Cys6_DnaBD"/>
</dbReference>
<proteinExistence type="predicted"/>
<keyword evidence="3" id="KW-0805">Transcription regulation</keyword>
<dbReference type="SUPFAM" id="SSF57667">
    <property type="entry name" value="beta-beta-alpha zinc fingers"/>
    <property type="match status" value="1"/>
</dbReference>
<keyword evidence="1" id="KW-0479">Metal-binding</keyword>
<name>A0A1L9U0I8_9EURO</name>
<dbReference type="PROSITE" id="PS50048">
    <property type="entry name" value="ZN2_CY6_FUNGAL_2"/>
    <property type="match status" value="1"/>
</dbReference>
<evidence type="ECO:0000256" key="2">
    <source>
        <dbReference type="ARBA" id="ARBA00022833"/>
    </source>
</evidence>
<sequence length="831" mass="92972">MSPSPVPEPPAAQNWCSDCQRSFDRSDHFARHIQSHKDLRQFQCPYCPKSFNRGDLLSRHKQIHARRKDGAQYSARASRACRNCVQSKAKCTDQKPCKRCVRKCLTCEPASRLGKRSQPEEQAAPEPPLPIVGAETTTPDVQTFHPLDFSPAVASGVEPAYVNEPSLDPACQSTRGYSILDSFFLQSDGFELDSGCFDLDLETLQVLTQPPSHNPVAQSELQPLNEPSPASSRFEFFRRSPWLWAPVRVDHAYAGQEDLRVNENAIDSSFGLYERLYFQNSVTAQPVDAVCRDQILFMIFHSAKSRSLSPQSFPSASFLDRMAQVYFGWNNLQSTSWIHSASFVPADRTTELVALIIAAGSTSISIPTVWKMGYALQERSRLSLSASIENDNSRVRELQTMQAYLLWVSMGLWSGFKRKMEIAESFLGAPVTMLRRCASFARHPYAQTITPDADDEDDILRAKWMAWVQQESLKRTAAFALITDLRCSMAYLRPPSCSITELSCPLPAARDTWLAPSAAAWKDNIMAKPPTATNREIPSWAAVMEDCSLLEGLEANYDTALIALVIVHGFWSQIWAYHESLRFFRHKSDRTRQARTMLWLSCQQQDLAQCLVTAKHDLVKYALDPAYLQMISEFSLMALNVSPRELQQFAGRLGAEEAETTHATLEQWMNGSEFRTAVWHAGQIFRLARTIPLTQLREFCAIILYQASLTLWAYGLLSKTSRTRTSTTTLIPTGEEGSLEDLQVRLDGPESSATTAFIALGRGDPGILVGFNKMFCPLVDVENMMRAACDIYRDNFGLETASLPPLLESLISLMTDLGSISPDTLPILSSG</sequence>
<protein>
    <submittedName>
        <fullName evidence="9">Uncharacterized protein</fullName>
    </submittedName>
</protein>
<feature type="domain" description="Zn(2)-C6 fungal-type" evidence="7">
    <location>
        <begin position="80"/>
        <end position="107"/>
    </location>
</feature>
<dbReference type="Pfam" id="PF00096">
    <property type="entry name" value="zf-C2H2"/>
    <property type="match status" value="2"/>
</dbReference>
<keyword evidence="2" id="KW-0862">Zinc</keyword>
<dbReference type="VEuPathDB" id="FungiDB:ASPSYDRAFT_85122"/>
<dbReference type="PANTHER" id="PTHR47660:SF2">
    <property type="entry name" value="TRANSCRIPTION FACTOR WITH C2H2 AND ZN(2)-CYS(6) DNA BINDING DOMAIN (EUROFUNG)"/>
    <property type="match status" value="1"/>
</dbReference>
<dbReference type="InterPro" id="IPR036236">
    <property type="entry name" value="Znf_C2H2_sf"/>
</dbReference>
<dbReference type="SMART" id="SM00355">
    <property type="entry name" value="ZnF_C2H2"/>
    <property type="match status" value="2"/>
</dbReference>
<reference evidence="10" key="1">
    <citation type="journal article" date="2017" name="Genome Biol.">
        <title>Comparative genomics reveals high biological diversity and specific adaptations in the industrially and medically important fungal genus Aspergillus.</title>
        <authorList>
            <person name="de Vries R.P."/>
            <person name="Riley R."/>
            <person name="Wiebenga A."/>
            <person name="Aguilar-Osorio G."/>
            <person name="Amillis S."/>
            <person name="Uchima C.A."/>
            <person name="Anderluh G."/>
            <person name="Asadollahi M."/>
            <person name="Askin M."/>
            <person name="Barry K."/>
            <person name="Battaglia E."/>
            <person name="Bayram O."/>
            <person name="Benocci T."/>
            <person name="Braus-Stromeyer S.A."/>
            <person name="Caldana C."/>
            <person name="Canovas D."/>
            <person name="Cerqueira G.C."/>
            <person name="Chen F."/>
            <person name="Chen W."/>
            <person name="Choi C."/>
            <person name="Clum A."/>
            <person name="Dos Santos R.A."/>
            <person name="Damasio A.R."/>
            <person name="Diallinas G."/>
            <person name="Emri T."/>
            <person name="Fekete E."/>
            <person name="Flipphi M."/>
            <person name="Freyberg S."/>
            <person name="Gallo A."/>
            <person name="Gournas C."/>
            <person name="Habgood R."/>
            <person name="Hainaut M."/>
            <person name="Harispe M.L."/>
            <person name="Henrissat B."/>
            <person name="Hilden K.S."/>
            <person name="Hope R."/>
            <person name="Hossain A."/>
            <person name="Karabika E."/>
            <person name="Karaffa L."/>
            <person name="Karanyi Z."/>
            <person name="Krasevec N."/>
            <person name="Kuo A."/>
            <person name="Kusch H."/>
            <person name="LaButti K."/>
            <person name="Lagendijk E.L."/>
            <person name="Lapidus A."/>
            <person name="Levasseur A."/>
            <person name="Lindquist E."/>
            <person name="Lipzen A."/>
            <person name="Logrieco A.F."/>
            <person name="MacCabe A."/>
            <person name="Maekelae M.R."/>
            <person name="Malavazi I."/>
            <person name="Melin P."/>
            <person name="Meyer V."/>
            <person name="Mielnichuk N."/>
            <person name="Miskei M."/>
            <person name="Molnar A.P."/>
            <person name="Mule G."/>
            <person name="Ngan C.Y."/>
            <person name="Orejas M."/>
            <person name="Orosz E."/>
            <person name="Ouedraogo J.P."/>
            <person name="Overkamp K.M."/>
            <person name="Park H.-S."/>
            <person name="Perrone G."/>
            <person name="Piumi F."/>
            <person name="Punt P.J."/>
            <person name="Ram A.F."/>
            <person name="Ramon A."/>
            <person name="Rauscher S."/>
            <person name="Record E."/>
            <person name="Riano-Pachon D.M."/>
            <person name="Robert V."/>
            <person name="Roehrig J."/>
            <person name="Ruller R."/>
            <person name="Salamov A."/>
            <person name="Salih N.S."/>
            <person name="Samson R.A."/>
            <person name="Sandor E."/>
            <person name="Sanguinetti M."/>
            <person name="Schuetze T."/>
            <person name="Sepcic K."/>
            <person name="Shelest E."/>
            <person name="Sherlock G."/>
            <person name="Sophianopoulou V."/>
            <person name="Squina F.M."/>
            <person name="Sun H."/>
            <person name="Susca A."/>
            <person name="Todd R.B."/>
            <person name="Tsang A."/>
            <person name="Unkles S.E."/>
            <person name="van de Wiele N."/>
            <person name="van Rossen-Uffink D."/>
            <person name="Oliveira J.V."/>
            <person name="Vesth T.C."/>
            <person name="Visser J."/>
            <person name="Yu J.-H."/>
            <person name="Zhou M."/>
            <person name="Andersen M.R."/>
            <person name="Archer D.B."/>
            <person name="Baker S.E."/>
            <person name="Benoit I."/>
            <person name="Brakhage A.A."/>
            <person name="Braus G.H."/>
            <person name="Fischer R."/>
            <person name="Frisvad J.C."/>
            <person name="Goldman G.H."/>
            <person name="Houbraken J."/>
            <person name="Oakley B."/>
            <person name="Pocsi I."/>
            <person name="Scazzocchio C."/>
            <person name="Seiboth B."/>
            <person name="vanKuyk P.A."/>
            <person name="Wortman J."/>
            <person name="Dyer P.S."/>
            <person name="Grigoriev I.V."/>
        </authorList>
    </citation>
    <scope>NUCLEOTIDE SEQUENCE [LARGE SCALE GENOMIC DNA]</scope>
    <source>
        <strain evidence="10">CBS 593.65</strain>
    </source>
</reference>
<accession>A0A1L9U0I8</accession>
<feature type="domain" description="C2H2-type" evidence="8">
    <location>
        <begin position="14"/>
        <end position="41"/>
    </location>
</feature>
<evidence type="ECO:0000313" key="9">
    <source>
        <dbReference type="EMBL" id="OJJ65148.1"/>
    </source>
</evidence>
<evidence type="ECO:0000256" key="3">
    <source>
        <dbReference type="ARBA" id="ARBA00023015"/>
    </source>
</evidence>
<keyword evidence="5" id="KW-0539">Nucleus</keyword>
<keyword evidence="6" id="KW-0863">Zinc-finger</keyword>
<gene>
    <name evidence="9" type="ORF">ASPSYDRAFT_85122</name>
</gene>
<dbReference type="CDD" id="cd00067">
    <property type="entry name" value="GAL4"/>
    <property type="match status" value="1"/>
</dbReference>
<dbReference type="PROSITE" id="PS00028">
    <property type="entry name" value="ZINC_FINGER_C2H2_1"/>
    <property type="match status" value="2"/>
</dbReference>
<evidence type="ECO:0000256" key="1">
    <source>
        <dbReference type="ARBA" id="ARBA00022723"/>
    </source>
</evidence>
<feature type="domain" description="C2H2-type" evidence="8">
    <location>
        <begin position="42"/>
        <end position="69"/>
    </location>
</feature>
<evidence type="ECO:0000259" key="7">
    <source>
        <dbReference type="PROSITE" id="PS50048"/>
    </source>
</evidence>
<evidence type="ECO:0000313" key="10">
    <source>
        <dbReference type="Proteomes" id="UP000184356"/>
    </source>
</evidence>
<evidence type="ECO:0000259" key="8">
    <source>
        <dbReference type="PROSITE" id="PS50157"/>
    </source>
</evidence>
<dbReference type="Proteomes" id="UP000184356">
    <property type="component" value="Unassembled WGS sequence"/>
</dbReference>
<dbReference type="PANTHER" id="PTHR47660">
    <property type="entry name" value="TRANSCRIPTION FACTOR WITH C2H2 AND ZN(2)-CYS(6) DNA BINDING DOMAIN (EUROFUNG)-RELATED-RELATED"/>
    <property type="match status" value="1"/>
</dbReference>
<dbReference type="STRING" id="1036612.A0A1L9U0I8"/>
<dbReference type="PROSITE" id="PS50157">
    <property type="entry name" value="ZINC_FINGER_C2H2_2"/>
    <property type="match status" value="2"/>
</dbReference>
<dbReference type="AlphaFoldDB" id="A0A1L9U0I8"/>
<dbReference type="GeneID" id="63767548"/>
<dbReference type="GO" id="GO:0003677">
    <property type="term" value="F:DNA binding"/>
    <property type="evidence" value="ECO:0007669"/>
    <property type="project" value="InterPro"/>
</dbReference>
<dbReference type="InterPro" id="IPR013087">
    <property type="entry name" value="Znf_C2H2_type"/>
</dbReference>
<dbReference type="EMBL" id="KV878582">
    <property type="protein sequence ID" value="OJJ65148.1"/>
    <property type="molecule type" value="Genomic_DNA"/>
</dbReference>
<evidence type="ECO:0000256" key="4">
    <source>
        <dbReference type="ARBA" id="ARBA00023163"/>
    </source>
</evidence>
<dbReference type="InterPro" id="IPR007219">
    <property type="entry name" value="XnlR_reg_dom"/>
</dbReference>
<dbReference type="GO" id="GO:0008270">
    <property type="term" value="F:zinc ion binding"/>
    <property type="evidence" value="ECO:0007669"/>
    <property type="project" value="UniProtKB-KW"/>
</dbReference>
<dbReference type="CDD" id="cd12148">
    <property type="entry name" value="fungal_TF_MHR"/>
    <property type="match status" value="1"/>
</dbReference>
<dbReference type="Gene3D" id="3.30.160.60">
    <property type="entry name" value="Classic Zinc Finger"/>
    <property type="match status" value="1"/>
</dbReference>
<organism evidence="9 10">
    <name type="scientific">Aspergillus sydowii CBS 593.65</name>
    <dbReference type="NCBI Taxonomy" id="1036612"/>
    <lineage>
        <taxon>Eukaryota</taxon>
        <taxon>Fungi</taxon>
        <taxon>Dikarya</taxon>
        <taxon>Ascomycota</taxon>
        <taxon>Pezizomycotina</taxon>
        <taxon>Eurotiomycetes</taxon>
        <taxon>Eurotiomycetidae</taxon>
        <taxon>Eurotiales</taxon>
        <taxon>Aspergillaceae</taxon>
        <taxon>Aspergillus</taxon>
        <taxon>Aspergillus subgen. Nidulantes</taxon>
    </lineage>
</organism>
<dbReference type="OrthoDB" id="40579at2759"/>
<dbReference type="Pfam" id="PF04082">
    <property type="entry name" value="Fungal_trans"/>
    <property type="match status" value="1"/>
</dbReference>